<protein>
    <submittedName>
        <fullName evidence="1">Fructokinase</fullName>
        <ecNumber evidence="1">2.7.1.4</ecNumber>
    </submittedName>
</protein>
<keyword evidence="2" id="KW-1185">Reference proteome</keyword>
<dbReference type="PANTHER" id="PTHR18964:SF174">
    <property type="entry name" value="D-ALLOSE KINASE-RELATED"/>
    <property type="match status" value="1"/>
</dbReference>
<evidence type="ECO:0000313" key="1">
    <source>
        <dbReference type="EMBL" id="MBB5373874.1"/>
    </source>
</evidence>
<name>A0A840VDU3_9PROT</name>
<dbReference type="PROSITE" id="PS01125">
    <property type="entry name" value="ROK"/>
    <property type="match status" value="1"/>
</dbReference>
<evidence type="ECO:0000313" key="2">
    <source>
        <dbReference type="Proteomes" id="UP000553706"/>
    </source>
</evidence>
<dbReference type="InterPro" id="IPR049874">
    <property type="entry name" value="ROK_cs"/>
</dbReference>
<organism evidence="1 2">
    <name type="scientific">Acidocella aromatica</name>
    <dbReference type="NCBI Taxonomy" id="1303579"/>
    <lineage>
        <taxon>Bacteria</taxon>
        <taxon>Pseudomonadati</taxon>
        <taxon>Pseudomonadota</taxon>
        <taxon>Alphaproteobacteria</taxon>
        <taxon>Acetobacterales</taxon>
        <taxon>Acidocellaceae</taxon>
        <taxon>Acidocella</taxon>
    </lineage>
</organism>
<dbReference type="EC" id="2.7.1.4" evidence="1"/>
<dbReference type="GO" id="GO:0008865">
    <property type="term" value="F:fructokinase activity"/>
    <property type="evidence" value="ECO:0007669"/>
    <property type="project" value="UniProtKB-EC"/>
</dbReference>
<dbReference type="Pfam" id="PF00480">
    <property type="entry name" value="ROK"/>
    <property type="match status" value="1"/>
</dbReference>
<dbReference type="InterPro" id="IPR000600">
    <property type="entry name" value="ROK"/>
</dbReference>
<dbReference type="SUPFAM" id="SSF53067">
    <property type="entry name" value="Actin-like ATPase domain"/>
    <property type="match status" value="1"/>
</dbReference>
<keyword evidence="1" id="KW-0808">Transferase</keyword>
<dbReference type="PANTHER" id="PTHR18964">
    <property type="entry name" value="ROK (REPRESSOR, ORF, KINASE) FAMILY"/>
    <property type="match status" value="1"/>
</dbReference>
<reference evidence="1 2" key="1">
    <citation type="submission" date="2020-08" db="EMBL/GenBank/DDBJ databases">
        <title>Genomic Encyclopedia of Type Strains, Phase IV (KMG-IV): sequencing the most valuable type-strain genomes for metagenomic binning, comparative biology and taxonomic classification.</title>
        <authorList>
            <person name="Goeker M."/>
        </authorList>
    </citation>
    <scope>NUCLEOTIDE SEQUENCE [LARGE SCALE GENOMIC DNA]</scope>
    <source>
        <strain evidence="1 2">DSM 27026</strain>
    </source>
</reference>
<dbReference type="AlphaFoldDB" id="A0A840VDU3"/>
<dbReference type="CDD" id="cd24066">
    <property type="entry name" value="ASKHA_NBD_ROK_EcFRK-like"/>
    <property type="match status" value="1"/>
</dbReference>
<dbReference type="InterPro" id="IPR043129">
    <property type="entry name" value="ATPase_NBD"/>
</dbReference>
<dbReference type="EMBL" id="JACHFJ010000010">
    <property type="protein sequence ID" value="MBB5373874.1"/>
    <property type="molecule type" value="Genomic_DNA"/>
</dbReference>
<sequence length="298" mass="31128">MTYRIGIDLGGTKTEILLLDPQGQELLRRRAPTPPGYGAALEMMAGLVREAEAEAGVRATVGVGIPGCISPATGLVKNANSNALNGHPFDKDFGALLGREVRVANDANCFTLSEATDGVAAGGGIVFGLIIGTGCGGGIVVDGKLLEGRHRVAGEFGHTPLPWPRPDEMPLRRCWCGQVGCLELYVAGPALAFECDGPGARDATSIPARAEAGEAKAKAALEIHAERLARGLASITNVLDPDAIVLGGGLSNLPHLYEVLPELMRPYVFSDAFRPNIVRAKYGDSSGVRGAAWLWPAV</sequence>
<comment type="caution">
    <text evidence="1">The sequence shown here is derived from an EMBL/GenBank/DDBJ whole genome shotgun (WGS) entry which is preliminary data.</text>
</comment>
<dbReference type="Proteomes" id="UP000553706">
    <property type="component" value="Unassembled WGS sequence"/>
</dbReference>
<gene>
    <name evidence="1" type="ORF">HNP71_002141</name>
</gene>
<keyword evidence="1" id="KW-0418">Kinase</keyword>
<accession>A0A840VDU3</accession>
<dbReference type="RefSeq" id="WP_183266890.1">
    <property type="nucleotide sequence ID" value="NZ_JACHFJ010000010.1"/>
</dbReference>
<proteinExistence type="predicted"/>
<dbReference type="Gene3D" id="3.30.420.40">
    <property type="match status" value="2"/>
</dbReference>